<keyword evidence="2" id="KW-1185">Reference proteome</keyword>
<dbReference type="EMBL" id="LQRT01000002">
    <property type="protein sequence ID" value="KZS42322.1"/>
    <property type="molecule type" value="Genomic_DNA"/>
</dbReference>
<dbReference type="STRING" id="1642818.AWE51_02460"/>
<dbReference type="RefSeq" id="WP_066309847.1">
    <property type="nucleotide sequence ID" value="NZ_LQRT01000002.1"/>
</dbReference>
<dbReference type="OrthoDB" id="1251983at2"/>
<comment type="caution">
    <text evidence="1">The sequence shown here is derived from an EMBL/GenBank/DDBJ whole genome shotgun (WGS) entry which is preliminary data.</text>
</comment>
<protein>
    <submittedName>
        <fullName evidence="1">Uncharacterized protein</fullName>
    </submittedName>
</protein>
<sequence>MALQSYFLKTGKGTYGLGKTQITKNDIYPNHKDSISENSDSDWLNVNGTKPSSINDAIYTNGRVGIGTNLPSSTLDISGNLRVRSIPNGSSSDQNLVVDSSGGIKKVPPISSGLVLKQSLVGYYEIKIPFRGTNFSIKFKIYTHASGMDEYHVSGYLNNPNGWVQTFVTKTSQSGNNIQTVTLTDNGAASDFRIYVGNDGTTNRAFSTLFVTEAYRSGIVNASSAIITNLSVFDISIQPVMSGVVKGTF</sequence>
<dbReference type="AlphaFoldDB" id="A0A163CE96"/>
<proteinExistence type="predicted"/>
<evidence type="ECO:0000313" key="1">
    <source>
        <dbReference type="EMBL" id="KZS42322.1"/>
    </source>
</evidence>
<evidence type="ECO:0000313" key="2">
    <source>
        <dbReference type="Proteomes" id="UP000076715"/>
    </source>
</evidence>
<reference evidence="1 2" key="1">
    <citation type="submission" date="2016-01" db="EMBL/GenBank/DDBJ databases">
        <title>The draft genome sequence of Aquimarina sp. RZW4-3-2.</title>
        <authorList>
            <person name="Wang Y."/>
        </authorList>
    </citation>
    <scope>NUCLEOTIDE SEQUENCE [LARGE SCALE GENOMIC DNA]</scope>
    <source>
        <strain evidence="1 2">RZW4-3-2</strain>
    </source>
</reference>
<accession>A0A163CE96</accession>
<name>A0A163CE96_9FLAO</name>
<gene>
    <name evidence="1" type="ORF">AWE51_02460</name>
</gene>
<dbReference type="Proteomes" id="UP000076715">
    <property type="component" value="Unassembled WGS sequence"/>
</dbReference>
<organism evidence="1 2">
    <name type="scientific">Aquimarina aggregata</name>
    <dbReference type="NCBI Taxonomy" id="1642818"/>
    <lineage>
        <taxon>Bacteria</taxon>
        <taxon>Pseudomonadati</taxon>
        <taxon>Bacteroidota</taxon>
        <taxon>Flavobacteriia</taxon>
        <taxon>Flavobacteriales</taxon>
        <taxon>Flavobacteriaceae</taxon>
        <taxon>Aquimarina</taxon>
    </lineage>
</organism>